<gene>
    <name evidence="2" type="primary">SEU_4</name>
    <name evidence="2" type="ORF">g.81882</name>
</gene>
<dbReference type="EMBL" id="GDJX01019819">
    <property type="protein sequence ID" value="JAT48117.1"/>
    <property type="molecule type" value="Transcribed_RNA"/>
</dbReference>
<name>A0A1D1Y0E2_9ARAE</name>
<proteinExistence type="predicted"/>
<dbReference type="InterPro" id="IPR029005">
    <property type="entry name" value="LIM-bd/SEUSS"/>
</dbReference>
<evidence type="ECO:0000256" key="1">
    <source>
        <dbReference type="SAM" id="MobiDB-lite"/>
    </source>
</evidence>
<evidence type="ECO:0000313" key="2">
    <source>
        <dbReference type="EMBL" id="JAT48117.1"/>
    </source>
</evidence>
<feature type="non-terminal residue" evidence="2">
    <location>
        <position position="1"/>
    </location>
</feature>
<protein>
    <submittedName>
        <fullName evidence="2">Transcriptional corepressor SEUSS</fullName>
    </submittedName>
</protein>
<feature type="compositionally biased region" description="Polar residues" evidence="1">
    <location>
        <begin position="224"/>
        <end position="241"/>
    </location>
</feature>
<dbReference type="Pfam" id="PF01803">
    <property type="entry name" value="LIM_bind"/>
    <property type="match status" value="1"/>
</dbReference>
<dbReference type="AlphaFoldDB" id="A0A1D1Y0E2"/>
<feature type="region of interest" description="Disordered" evidence="1">
    <location>
        <begin position="216"/>
        <end position="244"/>
    </location>
</feature>
<dbReference type="PANTHER" id="PTHR10378">
    <property type="entry name" value="LIM DOMAIN-BINDING PROTEIN"/>
    <property type="match status" value="1"/>
</dbReference>
<organism evidence="2">
    <name type="scientific">Anthurium amnicola</name>
    <dbReference type="NCBI Taxonomy" id="1678845"/>
    <lineage>
        <taxon>Eukaryota</taxon>
        <taxon>Viridiplantae</taxon>
        <taxon>Streptophyta</taxon>
        <taxon>Embryophyta</taxon>
        <taxon>Tracheophyta</taxon>
        <taxon>Spermatophyta</taxon>
        <taxon>Magnoliopsida</taxon>
        <taxon>Liliopsida</taxon>
        <taxon>Araceae</taxon>
        <taxon>Pothoideae</taxon>
        <taxon>Potheae</taxon>
        <taxon>Anthurium</taxon>
    </lineage>
</organism>
<accession>A0A1D1Y0E2</accession>
<sequence length="422" mass="45854">VYEHLRVVREGQLRIVFTPDLKILSWDFCARHHEELLPRQLVAPQVNQLLQVAQKCLGDVTESRSAGVSPQDLPTNLNMFMMAGRQLARNLELQSLNDLGFSKRYVRCLQIAEVVNCMKDLIDFCQDHNTGPIESLKNYPRYAATKLQYQKIPEAEKLVNAQTTDLNALTKIMAMHPGLSNHINNGNNQTGIQVPGNPAQGAMALNTYQSLLRQNSVNSNSSSGQPDASTFSGPNQSQSPASFHCPAPAVQGSLRNTFVNCLPANLQQPPQLAVNLLSSQQNGMRPLQVNQSLQQQHILKQLLQDMMNNNRGTSPQTLKAPAMNGNVSEDVFGGGSSSLGALQARLPKGSVGNVSFGNGTTIPHSAGVILSRNSSVKSMSSSQTPISGSGLNLRPDLKGSMSLPDLVREISQEFPDNGNIEQ</sequence>
<reference evidence="2" key="1">
    <citation type="submission" date="2015-07" db="EMBL/GenBank/DDBJ databases">
        <title>Transcriptome Assembly of Anthurium amnicola.</title>
        <authorList>
            <person name="Suzuki J."/>
        </authorList>
    </citation>
    <scope>NUCLEOTIDE SEQUENCE</scope>
</reference>